<dbReference type="InterPro" id="IPR036728">
    <property type="entry name" value="PBP_GOBP_sf"/>
</dbReference>
<dbReference type="EMBL" id="MH175138">
    <property type="protein sequence ID" value="AWT22243.1"/>
    <property type="molecule type" value="mRNA"/>
</dbReference>
<dbReference type="SUPFAM" id="SSF47565">
    <property type="entry name" value="Insect pheromone/odorant-binding proteins"/>
    <property type="match status" value="1"/>
</dbReference>
<proteinExistence type="evidence at transcript level"/>
<protein>
    <submittedName>
        <fullName evidence="2">Odorant-binding protein 6</fullName>
    </submittedName>
</protein>
<sequence length="168" mass="18641">MTKLLLATVLIVITFALTRSASTQMKDAMPKEAMTTTTTANQDSSIDSTDIDVIAVMNACNESFRIEMSYIQAMNESGSFLDETDKTPKCFIRCVFTNVGIVSEDGKQFNPARAAFIFAGERNGKPMDDIGDMTAACAADRQETCPCERSYQFLRCLMSMEIEKYEKS</sequence>
<keyword evidence="1" id="KW-0732">Signal</keyword>
<dbReference type="Gene3D" id="1.10.238.20">
    <property type="entry name" value="Pheromone/general odorant binding protein domain"/>
    <property type="match status" value="1"/>
</dbReference>
<dbReference type="InterPro" id="IPR006170">
    <property type="entry name" value="PBP/GOBP"/>
</dbReference>
<evidence type="ECO:0000256" key="1">
    <source>
        <dbReference type="SAM" id="SignalP"/>
    </source>
</evidence>
<dbReference type="GO" id="GO:0005549">
    <property type="term" value="F:odorant binding"/>
    <property type="evidence" value="ECO:0007669"/>
    <property type="project" value="InterPro"/>
</dbReference>
<dbReference type="Pfam" id="PF01395">
    <property type="entry name" value="PBP_GOBP"/>
    <property type="match status" value="1"/>
</dbReference>
<dbReference type="SMART" id="SM00708">
    <property type="entry name" value="PhBP"/>
    <property type="match status" value="1"/>
</dbReference>
<feature type="signal peptide" evidence="1">
    <location>
        <begin position="1"/>
        <end position="20"/>
    </location>
</feature>
<feature type="chain" id="PRO_5023822565" evidence="1">
    <location>
        <begin position="21"/>
        <end position="168"/>
    </location>
</feature>
<name>A0A5H2N7I6_MYTSE</name>
<dbReference type="CDD" id="cd23992">
    <property type="entry name" value="PBP_GOBP"/>
    <property type="match status" value="1"/>
</dbReference>
<reference evidence="2" key="1">
    <citation type="submission" date="2018-04" db="EMBL/GenBank/DDBJ databases">
        <authorList>
            <person name="Chen W.-B."/>
            <person name="Zhao X.-C."/>
        </authorList>
    </citation>
    <scope>NUCLEOTIDE SEQUENCE</scope>
    <source>
        <tissue evidence="2">Brain</tissue>
    </source>
</reference>
<accession>A0A5H2N7I6</accession>
<dbReference type="AlphaFoldDB" id="A0A5H2N7I6"/>
<organism evidence="2">
    <name type="scientific">Mythimna separata</name>
    <name type="common">Oriental armyworm</name>
    <name type="synonym">Pseudaletia separata</name>
    <dbReference type="NCBI Taxonomy" id="271217"/>
    <lineage>
        <taxon>Eukaryota</taxon>
        <taxon>Metazoa</taxon>
        <taxon>Ecdysozoa</taxon>
        <taxon>Arthropoda</taxon>
        <taxon>Hexapoda</taxon>
        <taxon>Insecta</taxon>
        <taxon>Pterygota</taxon>
        <taxon>Neoptera</taxon>
        <taxon>Endopterygota</taxon>
        <taxon>Lepidoptera</taxon>
        <taxon>Glossata</taxon>
        <taxon>Ditrysia</taxon>
        <taxon>Noctuoidea</taxon>
        <taxon>Noctuidae</taxon>
        <taxon>Noctuinae</taxon>
        <taxon>Hadenini</taxon>
        <taxon>Mythimna</taxon>
    </lineage>
</organism>
<evidence type="ECO:0000313" key="2">
    <source>
        <dbReference type="EMBL" id="AWT22243.1"/>
    </source>
</evidence>